<sequence>MIWSTGLSLLVGLSIAVALIAANDPGEILRLLLETGWGLLGVLALNGAQIVASALGWAPLIDDPRRPGTLALVRMRWIRNATNALLPVVQAAGELVRAQLLLRTGVAQVKVIASLAADLGAEMATQIVFSLLGLAVLLLIPHGGGGSTLQWAVIGTALGAAVTGVFIAAQRWGLFRLVERLLPGLAARVGWHSMGALTGLHEAVVGLYRQPRRLWKSGAWHLASWLLGVLETWAALRILGVETGLAEALVIESLGQAVRSAGFFIPGALGVQEGGYVLICALFGIPPERAIALVLVRRLRDVLLGVPGVIAWRWEVATRRPASSASPPASPRREPLHER</sequence>
<dbReference type="PANTHER" id="PTHR39087:SF2">
    <property type="entry name" value="UPF0104 MEMBRANE PROTEIN MJ1595"/>
    <property type="match status" value="1"/>
</dbReference>
<feature type="transmembrane region" description="Helical" evidence="6">
    <location>
        <begin position="37"/>
        <end position="58"/>
    </location>
</feature>
<dbReference type="EMBL" id="SNVJ01000009">
    <property type="protein sequence ID" value="MXP64033.1"/>
    <property type="molecule type" value="Genomic_DNA"/>
</dbReference>
<evidence type="ECO:0000256" key="6">
    <source>
        <dbReference type="SAM" id="Phobius"/>
    </source>
</evidence>
<dbReference type="RefSeq" id="WP_160937164.1">
    <property type="nucleotide sequence ID" value="NZ_SNVJ01000009.1"/>
</dbReference>
<evidence type="ECO:0000313" key="7">
    <source>
        <dbReference type="EMBL" id="MXP64033.1"/>
    </source>
</evidence>
<comment type="caution">
    <text evidence="7">The sequence shown here is derived from an EMBL/GenBank/DDBJ whole genome shotgun (WGS) entry which is preliminary data.</text>
</comment>
<organism evidence="7 8">
    <name type="scientific">Teichococcus coralli</name>
    <dbReference type="NCBI Taxonomy" id="2545983"/>
    <lineage>
        <taxon>Bacteria</taxon>
        <taxon>Pseudomonadati</taxon>
        <taxon>Pseudomonadota</taxon>
        <taxon>Alphaproteobacteria</taxon>
        <taxon>Acetobacterales</taxon>
        <taxon>Roseomonadaceae</taxon>
        <taxon>Roseomonas</taxon>
    </lineage>
</organism>
<comment type="subcellular location">
    <subcellularLocation>
        <location evidence="1">Cell membrane</location>
        <topology evidence="1">Multi-pass membrane protein</topology>
    </subcellularLocation>
</comment>
<reference evidence="7 8" key="1">
    <citation type="submission" date="2019-03" db="EMBL/GenBank/DDBJ databases">
        <title>Roseomonas sp. a novel Roseomonas species isolated from Sea whip Gorgonian.</title>
        <authorList>
            <person name="Li F."/>
            <person name="Pan X."/>
            <person name="Huang S."/>
            <person name="Li Z."/>
            <person name="Meng B."/>
        </authorList>
    </citation>
    <scope>NUCLEOTIDE SEQUENCE [LARGE SCALE GENOMIC DNA]</scope>
    <source>
        <strain evidence="7 8">M0104</strain>
    </source>
</reference>
<evidence type="ECO:0000256" key="3">
    <source>
        <dbReference type="ARBA" id="ARBA00022692"/>
    </source>
</evidence>
<evidence type="ECO:0008006" key="9">
    <source>
        <dbReference type="Google" id="ProtNLM"/>
    </source>
</evidence>
<dbReference type="GO" id="GO:0005886">
    <property type="term" value="C:plasma membrane"/>
    <property type="evidence" value="ECO:0007669"/>
    <property type="project" value="UniProtKB-SubCell"/>
</dbReference>
<evidence type="ECO:0000256" key="4">
    <source>
        <dbReference type="ARBA" id="ARBA00022989"/>
    </source>
</evidence>
<evidence type="ECO:0000256" key="2">
    <source>
        <dbReference type="ARBA" id="ARBA00022475"/>
    </source>
</evidence>
<keyword evidence="2" id="KW-1003">Cell membrane</keyword>
<feature type="transmembrane region" description="Helical" evidence="6">
    <location>
        <begin position="123"/>
        <end position="141"/>
    </location>
</feature>
<dbReference type="NCBIfam" id="TIGR03476">
    <property type="entry name" value="HpnL"/>
    <property type="match status" value="1"/>
</dbReference>
<dbReference type="Proteomes" id="UP000460715">
    <property type="component" value="Unassembled WGS sequence"/>
</dbReference>
<dbReference type="InterPro" id="IPR022791">
    <property type="entry name" value="L-PG_synthase/AglD"/>
</dbReference>
<dbReference type="AlphaFoldDB" id="A0A845B8V2"/>
<accession>A0A845B8V2</accession>
<feature type="transmembrane region" description="Helical" evidence="6">
    <location>
        <begin position="148"/>
        <end position="169"/>
    </location>
</feature>
<dbReference type="PANTHER" id="PTHR39087">
    <property type="entry name" value="UPF0104 MEMBRANE PROTEIN MJ1595"/>
    <property type="match status" value="1"/>
</dbReference>
<keyword evidence="4 6" id="KW-1133">Transmembrane helix</keyword>
<gene>
    <name evidence="7" type="ORF">E0493_11825</name>
</gene>
<evidence type="ECO:0000313" key="8">
    <source>
        <dbReference type="Proteomes" id="UP000460715"/>
    </source>
</evidence>
<keyword evidence="3 6" id="KW-0812">Transmembrane</keyword>
<dbReference type="Pfam" id="PF03706">
    <property type="entry name" value="LPG_synthase_TM"/>
    <property type="match status" value="1"/>
</dbReference>
<keyword evidence="8" id="KW-1185">Reference proteome</keyword>
<protein>
    <recommendedName>
        <fullName evidence="9">TIGR00374 family protein</fullName>
    </recommendedName>
</protein>
<proteinExistence type="predicted"/>
<evidence type="ECO:0000256" key="5">
    <source>
        <dbReference type="ARBA" id="ARBA00023136"/>
    </source>
</evidence>
<name>A0A845B8V2_9PROT</name>
<dbReference type="OrthoDB" id="7348988at2"/>
<evidence type="ECO:0000256" key="1">
    <source>
        <dbReference type="ARBA" id="ARBA00004651"/>
    </source>
</evidence>
<keyword evidence="5 6" id="KW-0472">Membrane</keyword>